<feature type="compositionally biased region" description="Low complexity" evidence="1">
    <location>
        <begin position="14"/>
        <end position="35"/>
    </location>
</feature>
<reference evidence="2" key="1">
    <citation type="submission" date="2013-10" db="EMBL/GenBank/DDBJ databases">
        <title>Genomic analysis of the causative agents of coccidiosis in chickens.</title>
        <authorList>
            <person name="Reid A.J."/>
            <person name="Blake D."/>
            <person name="Billington K."/>
            <person name="Browne H."/>
            <person name="Dunn M."/>
            <person name="Hung S."/>
            <person name="Kawahara F."/>
            <person name="Miranda-Saavedra D."/>
            <person name="Mourier T."/>
            <person name="Nagra H."/>
            <person name="Otto T.D."/>
            <person name="Rawlings N."/>
            <person name="Sanchez A."/>
            <person name="Sanders M."/>
            <person name="Subramaniam C."/>
            <person name="Tay Y."/>
            <person name="Dear P."/>
            <person name="Doerig C."/>
            <person name="Gruber A."/>
            <person name="Parkinson J."/>
            <person name="Shirley M."/>
            <person name="Wan K.L."/>
            <person name="Berriman M."/>
            <person name="Tomley F."/>
            <person name="Pain A."/>
        </authorList>
    </citation>
    <scope>NUCLEOTIDE SEQUENCE [LARGE SCALE GENOMIC DNA]</scope>
    <source>
        <strain evidence="2">Houghton</strain>
    </source>
</reference>
<evidence type="ECO:0000256" key="1">
    <source>
        <dbReference type="SAM" id="MobiDB-lite"/>
    </source>
</evidence>
<dbReference type="AlphaFoldDB" id="U6KF85"/>
<sequence>MDGETSSEEEDSESGGFAEMAASASGSAETSEWSGCDAPCLPPEGNSVHRRRVQKNSSTGKVSALTGSDASKVCTEADGLEECKDMFIGVDCSDVVPTYRDAASLQNCVDKCRNAEAKCKTQSAQDVLKTPFKRCLVSALSDSGFFLTCSSASNL</sequence>
<dbReference type="VEuPathDB" id="ToxoDB:EMH_0093950"/>
<organism evidence="2 3">
    <name type="scientific">Eimeria mitis</name>
    <dbReference type="NCBI Taxonomy" id="44415"/>
    <lineage>
        <taxon>Eukaryota</taxon>
        <taxon>Sar</taxon>
        <taxon>Alveolata</taxon>
        <taxon>Apicomplexa</taxon>
        <taxon>Conoidasida</taxon>
        <taxon>Coccidia</taxon>
        <taxon>Eucoccidiorida</taxon>
        <taxon>Eimeriorina</taxon>
        <taxon>Eimeriidae</taxon>
        <taxon>Eimeria</taxon>
    </lineage>
</organism>
<feature type="compositionally biased region" description="Acidic residues" evidence="1">
    <location>
        <begin position="1"/>
        <end position="13"/>
    </location>
</feature>
<name>U6KF85_9EIME</name>
<gene>
    <name evidence="2" type="ORF">EMH_0093950</name>
</gene>
<dbReference type="RefSeq" id="XP_037878988.1">
    <property type="nucleotide sequence ID" value="XM_038023134.1"/>
</dbReference>
<feature type="region of interest" description="Disordered" evidence="1">
    <location>
        <begin position="1"/>
        <end position="65"/>
    </location>
</feature>
<feature type="compositionally biased region" description="Polar residues" evidence="1">
    <location>
        <begin position="55"/>
        <end position="65"/>
    </location>
</feature>
<proteinExistence type="predicted"/>
<keyword evidence="3" id="KW-1185">Reference proteome</keyword>
<dbReference type="EMBL" id="HG736597">
    <property type="protein sequence ID" value="CDJ36700.1"/>
    <property type="molecule type" value="Genomic_DNA"/>
</dbReference>
<evidence type="ECO:0000313" key="2">
    <source>
        <dbReference type="EMBL" id="CDJ36700.1"/>
    </source>
</evidence>
<dbReference type="Proteomes" id="UP000030744">
    <property type="component" value="Unassembled WGS sequence"/>
</dbReference>
<accession>U6KF85</accession>
<protein>
    <submittedName>
        <fullName evidence="2">Uncharacterized protein</fullName>
    </submittedName>
</protein>
<dbReference type="GeneID" id="60404618"/>
<evidence type="ECO:0000313" key="3">
    <source>
        <dbReference type="Proteomes" id="UP000030744"/>
    </source>
</evidence>
<reference evidence="2" key="2">
    <citation type="submission" date="2013-10" db="EMBL/GenBank/DDBJ databases">
        <authorList>
            <person name="Aslett M."/>
        </authorList>
    </citation>
    <scope>NUCLEOTIDE SEQUENCE [LARGE SCALE GENOMIC DNA]</scope>
    <source>
        <strain evidence="2">Houghton</strain>
    </source>
</reference>